<dbReference type="RefSeq" id="WP_131838484.1">
    <property type="nucleotide sequence ID" value="NZ_SLWB01000003.1"/>
</dbReference>
<keyword evidence="2" id="KW-1185">Reference proteome</keyword>
<protein>
    <submittedName>
        <fullName evidence="1">Nucleoid associated protein NdpA</fullName>
    </submittedName>
</protein>
<dbReference type="AlphaFoldDB" id="A0A4R2EUZ9"/>
<dbReference type="InterPro" id="IPR007358">
    <property type="entry name" value="Nucleoid_associated_NdpA"/>
</dbReference>
<sequence>MIQIAESTLQRLIVHRVGNKVSDMTLVLSQKEIENFDEALSGMLMHFFFSPFKGDAFFNFTHPTDVNLNEVYTYCANIFDDEKQFFAMSEAIAKHLYEMSDHPNIKEGELYVALVKDIIVESEVCDAIGIFKSENKETFLKVNQGADGLDLGSENGININKLDKGCLIFNTEREDGFKVCAIDNTNRNSEAVYWKEAFLRIKPREDSYYQTRGYMEVCKGFVKEVFNTENEVDRADQVVMLNKTAEFFKTNEVFKEEVFEAEVMQQPEIIEAFREYKDKYETMNQVAFKEEFSIASDVAKKMQKNFKSVIKLDKNFHIYIHGDRELVDKGYDDEKGMKFYKLFYNDEN</sequence>
<evidence type="ECO:0000313" key="2">
    <source>
        <dbReference type="Proteomes" id="UP000294830"/>
    </source>
</evidence>
<dbReference type="Pfam" id="PF04245">
    <property type="entry name" value="NA37"/>
    <property type="match status" value="1"/>
</dbReference>
<proteinExistence type="predicted"/>
<reference evidence="1 2" key="1">
    <citation type="submission" date="2019-03" db="EMBL/GenBank/DDBJ databases">
        <title>Genomic Encyclopedia of Archaeal and Bacterial Type Strains, Phase II (KMG-II): from individual species to whole genera.</title>
        <authorList>
            <person name="Goeker M."/>
        </authorList>
    </citation>
    <scope>NUCLEOTIDE SEQUENCE [LARGE SCALE GENOMIC DNA]</scope>
    <source>
        <strain evidence="1 2">RL-C</strain>
    </source>
</reference>
<accession>A0A4R2EUZ9</accession>
<dbReference type="OrthoDB" id="9153118at2"/>
<name>A0A4R2EUZ9_9BACT</name>
<dbReference type="Proteomes" id="UP000294830">
    <property type="component" value="Unassembled WGS sequence"/>
</dbReference>
<evidence type="ECO:0000313" key="1">
    <source>
        <dbReference type="EMBL" id="TCN70624.1"/>
    </source>
</evidence>
<dbReference type="GO" id="GO:0009295">
    <property type="term" value="C:nucleoid"/>
    <property type="evidence" value="ECO:0007669"/>
    <property type="project" value="InterPro"/>
</dbReference>
<gene>
    <name evidence="1" type="ORF">CLV25_103144</name>
</gene>
<comment type="caution">
    <text evidence="1">The sequence shown here is derived from an EMBL/GenBank/DDBJ whole genome shotgun (WGS) entry which is preliminary data.</text>
</comment>
<dbReference type="EMBL" id="SLWB01000003">
    <property type="protein sequence ID" value="TCN70624.1"/>
    <property type="molecule type" value="Genomic_DNA"/>
</dbReference>
<organism evidence="1 2">
    <name type="scientific">Acetobacteroides hydrogenigenes</name>
    <dbReference type="NCBI Taxonomy" id="979970"/>
    <lineage>
        <taxon>Bacteria</taxon>
        <taxon>Pseudomonadati</taxon>
        <taxon>Bacteroidota</taxon>
        <taxon>Bacteroidia</taxon>
        <taxon>Bacteroidales</taxon>
        <taxon>Rikenellaceae</taxon>
        <taxon>Acetobacteroides</taxon>
    </lineage>
</organism>